<dbReference type="Gene3D" id="3.40.50.1820">
    <property type="entry name" value="alpha/beta hydrolase"/>
    <property type="match status" value="1"/>
</dbReference>
<accession>A0A9W8W622</accession>
<evidence type="ECO:0000259" key="2">
    <source>
        <dbReference type="Pfam" id="PF07859"/>
    </source>
</evidence>
<dbReference type="GO" id="GO:0016787">
    <property type="term" value="F:hydrolase activity"/>
    <property type="evidence" value="ECO:0007669"/>
    <property type="project" value="UniProtKB-KW"/>
</dbReference>
<sequence length="251" mass="27433">MSSPAALPLEQRVQYIRSLYAGFTPAPKPDEVLRIPSRDEGRTIPIHVYRPDDWNATTPGPVLVNFHGSGFILHLHGADDEFARYVTQRTNFTVLDVGYRLGPENPFPSAPHDAQDAIDWVLSRPQQFDLSQIALSGFSAGANLVLGASSHLYPLGTFKHVIAFYPPTDLETVPAAKTAPSPTEDSDDAWIPNTFDEAYIPNGVDKKGPLLSPTYTAADQFPNSLLFVTAAQDILAHEAEALAEKIRAQRG</sequence>
<proteinExistence type="predicted"/>
<protein>
    <recommendedName>
        <fullName evidence="2">Alpha/beta hydrolase fold-3 domain-containing protein</fullName>
    </recommendedName>
</protein>
<dbReference type="PANTHER" id="PTHR48081:SF8">
    <property type="entry name" value="ALPHA_BETA HYDROLASE FOLD-3 DOMAIN-CONTAINING PROTEIN-RELATED"/>
    <property type="match status" value="1"/>
</dbReference>
<dbReference type="InterPro" id="IPR050300">
    <property type="entry name" value="GDXG_lipolytic_enzyme"/>
</dbReference>
<dbReference type="Pfam" id="PF07859">
    <property type="entry name" value="Abhydrolase_3"/>
    <property type="match status" value="1"/>
</dbReference>
<keyword evidence="1" id="KW-0378">Hydrolase</keyword>
<name>A0A9W8W622_9HYPO</name>
<dbReference type="SUPFAM" id="SSF53474">
    <property type="entry name" value="alpha/beta-Hydrolases"/>
    <property type="match status" value="1"/>
</dbReference>
<dbReference type="EMBL" id="JAPEUR010000266">
    <property type="protein sequence ID" value="KAJ4313179.1"/>
    <property type="molecule type" value="Genomic_DNA"/>
</dbReference>
<feature type="domain" description="Alpha/beta hydrolase fold-3" evidence="2">
    <location>
        <begin position="63"/>
        <end position="249"/>
    </location>
</feature>
<dbReference type="InterPro" id="IPR013094">
    <property type="entry name" value="AB_hydrolase_3"/>
</dbReference>
<gene>
    <name evidence="3" type="ORF">N0V84_009558</name>
</gene>
<keyword evidence="4" id="KW-1185">Reference proteome</keyword>
<dbReference type="Proteomes" id="UP001140502">
    <property type="component" value="Unassembled WGS sequence"/>
</dbReference>
<evidence type="ECO:0000313" key="4">
    <source>
        <dbReference type="Proteomes" id="UP001140502"/>
    </source>
</evidence>
<organism evidence="3 4">
    <name type="scientific">Fusarium piperis</name>
    <dbReference type="NCBI Taxonomy" id="1435070"/>
    <lineage>
        <taxon>Eukaryota</taxon>
        <taxon>Fungi</taxon>
        <taxon>Dikarya</taxon>
        <taxon>Ascomycota</taxon>
        <taxon>Pezizomycotina</taxon>
        <taxon>Sordariomycetes</taxon>
        <taxon>Hypocreomycetidae</taxon>
        <taxon>Hypocreales</taxon>
        <taxon>Nectriaceae</taxon>
        <taxon>Fusarium</taxon>
        <taxon>Fusarium solani species complex</taxon>
    </lineage>
</organism>
<comment type="caution">
    <text evidence="3">The sequence shown here is derived from an EMBL/GenBank/DDBJ whole genome shotgun (WGS) entry which is preliminary data.</text>
</comment>
<dbReference type="AlphaFoldDB" id="A0A9W8W622"/>
<evidence type="ECO:0000256" key="1">
    <source>
        <dbReference type="ARBA" id="ARBA00022801"/>
    </source>
</evidence>
<dbReference type="OrthoDB" id="19653at2759"/>
<reference evidence="3" key="1">
    <citation type="submission" date="2022-10" db="EMBL/GenBank/DDBJ databases">
        <title>Tapping the CABI collections for fungal endophytes: first genome assemblies for Collariella, Neodidymelliopsis, Ascochyta clinopodiicola, Didymella pomorum, Didymosphaeria variabile, Neocosmospora piperis and Neocucurbitaria cava.</title>
        <authorList>
            <person name="Hill R."/>
        </authorList>
    </citation>
    <scope>NUCLEOTIDE SEQUENCE</scope>
    <source>
        <strain evidence="3">IMI 366586</strain>
    </source>
</reference>
<dbReference type="InterPro" id="IPR029058">
    <property type="entry name" value="AB_hydrolase_fold"/>
</dbReference>
<evidence type="ECO:0000313" key="3">
    <source>
        <dbReference type="EMBL" id="KAJ4313179.1"/>
    </source>
</evidence>
<dbReference type="PANTHER" id="PTHR48081">
    <property type="entry name" value="AB HYDROLASE SUPERFAMILY PROTEIN C4A8.06C"/>
    <property type="match status" value="1"/>
</dbReference>